<dbReference type="GO" id="GO:0043190">
    <property type="term" value="C:ATP-binding cassette (ABC) transporter complex"/>
    <property type="evidence" value="ECO:0007669"/>
    <property type="project" value="InterPro"/>
</dbReference>
<dbReference type="PANTHER" id="PTHR35841:SF1">
    <property type="entry name" value="PHOSPHONATES-BINDING PERIPLASMIC PROTEIN"/>
    <property type="match status" value="1"/>
</dbReference>
<dbReference type="SUPFAM" id="SSF53850">
    <property type="entry name" value="Periplasmic binding protein-like II"/>
    <property type="match status" value="1"/>
</dbReference>
<dbReference type="AlphaFoldDB" id="A0A562IZB0"/>
<dbReference type="NCBIfam" id="TIGR01098">
    <property type="entry name" value="3A0109s03R"/>
    <property type="match status" value="1"/>
</dbReference>
<dbReference type="GO" id="GO:0055085">
    <property type="term" value="P:transmembrane transport"/>
    <property type="evidence" value="ECO:0007669"/>
    <property type="project" value="InterPro"/>
</dbReference>
<evidence type="ECO:0000313" key="3">
    <source>
        <dbReference type="EMBL" id="TWH76236.1"/>
    </source>
</evidence>
<dbReference type="Pfam" id="PF12974">
    <property type="entry name" value="Phosphonate-bd"/>
    <property type="match status" value="1"/>
</dbReference>
<keyword evidence="2" id="KW-0732">Signal</keyword>
<organism evidence="3 4">
    <name type="scientific">Azomonas agilis</name>
    <dbReference type="NCBI Taxonomy" id="116849"/>
    <lineage>
        <taxon>Bacteria</taxon>
        <taxon>Pseudomonadati</taxon>
        <taxon>Pseudomonadota</taxon>
        <taxon>Gammaproteobacteria</taxon>
        <taxon>Pseudomonadales</taxon>
        <taxon>Pseudomonadaceae</taxon>
        <taxon>Azomonas</taxon>
    </lineage>
</organism>
<reference evidence="3 4" key="1">
    <citation type="submission" date="2019-07" db="EMBL/GenBank/DDBJ databases">
        <title>Genomic Encyclopedia of Type Strains, Phase I: the one thousand microbial genomes (KMG-I) project.</title>
        <authorList>
            <person name="Kyrpides N."/>
        </authorList>
    </citation>
    <scope>NUCLEOTIDE SEQUENCE [LARGE SCALE GENOMIC DNA]</scope>
    <source>
        <strain evidence="3 4">DSM 375</strain>
    </source>
</reference>
<sequence length="305" mass="33645">MKIIKCGLLPGESRAVVERLNEPLRAYLEQYLGLPVQLVVGDNYVATGEALRRGKLDLAYLGPVTYILQSRGTGLEPFARPNHGGSIGPTFKSAIIVPVDSPAETLSQLRGGEIGMGDLASTSGAWVPRHMLLDAGLTMDKDYVRRTLGAHDNVANAVAHRRVTAGGVSLPILHRLLADGRIDGDAIRILAESPPIPEYMWTFREGLPEDLREQMRQAFINLRDPVILKLFRAQSFIPSVDADVDRVRRWMENILQARFQPYGEGITCPQTEPEELPSGRRKQNLASGIVLPWRGAEGRNRSPLS</sequence>
<protein>
    <submittedName>
        <fullName evidence="3">Phosphonate transport system substrate-binding protein</fullName>
    </submittedName>
</protein>
<evidence type="ECO:0000256" key="2">
    <source>
        <dbReference type="ARBA" id="ARBA00022729"/>
    </source>
</evidence>
<dbReference type="RefSeq" id="WP_144570885.1">
    <property type="nucleotide sequence ID" value="NZ_VLKG01000003.1"/>
</dbReference>
<dbReference type="InterPro" id="IPR005770">
    <property type="entry name" value="PhnD"/>
</dbReference>
<comment type="caution">
    <text evidence="3">The sequence shown here is derived from an EMBL/GenBank/DDBJ whole genome shotgun (WGS) entry which is preliminary data.</text>
</comment>
<dbReference type="Gene3D" id="3.40.190.10">
    <property type="entry name" value="Periplasmic binding protein-like II"/>
    <property type="match status" value="2"/>
</dbReference>
<name>A0A562IZB0_9GAMM</name>
<dbReference type="Proteomes" id="UP000319627">
    <property type="component" value="Unassembled WGS sequence"/>
</dbReference>
<dbReference type="PANTHER" id="PTHR35841">
    <property type="entry name" value="PHOSPHONATES-BINDING PERIPLASMIC PROTEIN"/>
    <property type="match status" value="1"/>
</dbReference>
<proteinExistence type="inferred from homology"/>
<evidence type="ECO:0000256" key="1">
    <source>
        <dbReference type="ARBA" id="ARBA00007162"/>
    </source>
</evidence>
<accession>A0A562IZB0</accession>
<dbReference type="EMBL" id="VLKG01000003">
    <property type="protein sequence ID" value="TWH76236.1"/>
    <property type="molecule type" value="Genomic_DNA"/>
</dbReference>
<gene>
    <name evidence="3" type="ORF">LX59_01157</name>
</gene>
<comment type="similarity">
    <text evidence="1">Belongs to the phosphate/phosphite/phosphonate binding protein family.</text>
</comment>
<evidence type="ECO:0000313" key="4">
    <source>
        <dbReference type="Proteomes" id="UP000319627"/>
    </source>
</evidence>
<dbReference type="OrthoDB" id="5318791at2"/>
<keyword evidence="4" id="KW-1185">Reference proteome</keyword>